<dbReference type="NCBIfam" id="NF000848">
    <property type="entry name" value="PRK00074.1"/>
    <property type="match status" value="1"/>
</dbReference>
<dbReference type="InterPro" id="IPR017926">
    <property type="entry name" value="GATASE"/>
</dbReference>
<dbReference type="Gene3D" id="3.40.50.620">
    <property type="entry name" value="HUPs"/>
    <property type="match status" value="1"/>
</dbReference>
<dbReference type="PANTHER" id="PTHR11922">
    <property type="entry name" value="GMP SYNTHASE-RELATED"/>
    <property type="match status" value="1"/>
</dbReference>
<keyword evidence="13" id="KW-1185">Reference proteome</keyword>
<dbReference type="Pfam" id="PF00117">
    <property type="entry name" value="GATase"/>
    <property type="match status" value="1"/>
</dbReference>
<dbReference type="AlphaFoldDB" id="A0A934WT78"/>
<accession>A0A934WT78</accession>
<dbReference type="NCBIfam" id="TIGR00884">
    <property type="entry name" value="guaA_Cterm"/>
    <property type="match status" value="1"/>
</dbReference>
<keyword evidence="6 9" id="KW-0658">Purine biosynthesis</keyword>
<comment type="pathway">
    <text evidence="2 9">Purine metabolism; GMP biosynthesis; GMP from XMP (L-Gln route): step 1/1.</text>
</comment>
<dbReference type="SUPFAM" id="SSF52402">
    <property type="entry name" value="Adenine nucleotide alpha hydrolases-like"/>
    <property type="match status" value="1"/>
</dbReference>
<feature type="active site" evidence="9">
    <location>
        <position position="172"/>
    </location>
</feature>
<sequence>MNKETVIVLDFGGQYNQLIARRVRECNVYCEILPYTVPIERIKELQPAGIIFTGGPNSVYDESSPHYTPEIFKLGVPILGICYGCQLMAYSLGGNVVSATDDAVSEYGKTVTRYDNNNLLFKDIPAEGISWMSHRDYINAVPEGFVISATTDNCPVAAMADKERRLYGVQFHPEVNHTENGKDMIRSFLYNVCGCKGEWKMESFIDTTVAQIREQVGDKGVVLGLSGGVDSSVAAALISKAIGKQLTCVFVDQGLMRKDEGDFVEQTFTKLFDMNFVRINCQEEFLSKLKGVSDPEEKRKIIGTEFYNVFWNKIRESYGSGFFAQGTIYPDRIESGKGDAAKIKTHHNQVGVPKDIQFDDIIEPLKDLFKDEVRAVGEKLGLPHDLVWRQPFPGPGLGVRVIGEVTAEKVRILQEADAILRDEMAQCGYDKEMSQFFAVLPGVRTVGVMGDSRTYSELVAIRAVTTDDFMTADWAKIPYEILGRVSNRIINEVSHVNRVVYDITSKPPGTVEWE</sequence>
<gene>
    <name evidence="9 12" type="primary">guaA</name>
    <name evidence="12" type="ORF">JKK62_12830</name>
</gene>
<dbReference type="SUPFAM" id="SSF52317">
    <property type="entry name" value="Class I glutamine amidotransferase-like"/>
    <property type="match status" value="1"/>
</dbReference>
<dbReference type="Gene3D" id="3.40.50.880">
    <property type="match status" value="1"/>
</dbReference>
<dbReference type="InterPro" id="IPR022310">
    <property type="entry name" value="NAD/GMP_synthase"/>
</dbReference>
<organism evidence="12 13">
    <name type="scientific">Ruminococcus difficilis</name>
    <dbReference type="NCBI Taxonomy" id="2763069"/>
    <lineage>
        <taxon>Bacteria</taxon>
        <taxon>Bacillati</taxon>
        <taxon>Bacillota</taxon>
        <taxon>Clostridia</taxon>
        <taxon>Eubacteriales</taxon>
        <taxon>Oscillospiraceae</taxon>
        <taxon>Ruminococcus</taxon>
    </lineage>
</organism>
<evidence type="ECO:0000256" key="6">
    <source>
        <dbReference type="ARBA" id="ARBA00022755"/>
    </source>
</evidence>
<dbReference type="NCBIfam" id="TIGR00888">
    <property type="entry name" value="guaA_Nterm"/>
    <property type="match status" value="1"/>
</dbReference>
<dbReference type="FunFam" id="3.30.300.10:FF:000002">
    <property type="entry name" value="GMP synthase [glutamine-hydrolyzing]"/>
    <property type="match status" value="1"/>
</dbReference>
<keyword evidence="8 9" id="KW-0315">Glutamine amidotransferase</keyword>
<comment type="catalytic activity">
    <reaction evidence="9">
        <text>XMP + L-glutamine + ATP + H2O = GMP + L-glutamate + AMP + diphosphate + 2 H(+)</text>
        <dbReference type="Rhea" id="RHEA:11680"/>
        <dbReference type="ChEBI" id="CHEBI:15377"/>
        <dbReference type="ChEBI" id="CHEBI:15378"/>
        <dbReference type="ChEBI" id="CHEBI:29985"/>
        <dbReference type="ChEBI" id="CHEBI:30616"/>
        <dbReference type="ChEBI" id="CHEBI:33019"/>
        <dbReference type="ChEBI" id="CHEBI:57464"/>
        <dbReference type="ChEBI" id="CHEBI:58115"/>
        <dbReference type="ChEBI" id="CHEBI:58359"/>
        <dbReference type="ChEBI" id="CHEBI:456215"/>
        <dbReference type="EC" id="6.3.5.2"/>
    </reaction>
</comment>
<dbReference type="PROSITE" id="PS51553">
    <property type="entry name" value="GMPS_ATP_PPASE"/>
    <property type="match status" value="1"/>
</dbReference>
<dbReference type="FunFam" id="3.40.50.880:FF:000001">
    <property type="entry name" value="GMP synthase [glutamine-hydrolyzing]"/>
    <property type="match status" value="1"/>
</dbReference>
<dbReference type="InterPro" id="IPR025777">
    <property type="entry name" value="GMPS_ATP_PPase_dom"/>
</dbReference>
<keyword evidence="7 9" id="KW-0067">ATP-binding</keyword>
<dbReference type="PRINTS" id="PR00096">
    <property type="entry name" value="GATASE"/>
</dbReference>
<dbReference type="PROSITE" id="PS51273">
    <property type="entry name" value="GATASE_TYPE_1"/>
    <property type="match status" value="1"/>
</dbReference>
<keyword evidence="4 9" id="KW-0547">Nucleotide-binding</keyword>
<dbReference type="Proteomes" id="UP000633365">
    <property type="component" value="Unassembled WGS sequence"/>
</dbReference>
<feature type="active site" description="Nucleophile" evidence="9">
    <location>
        <position position="82"/>
    </location>
</feature>
<evidence type="ECO:0000256" key="9">
    <source>
        <dbReference type="HAMAP-Rule" id="MF_00344"/>
    </source>
</evidence>
<evidence type="ECO:0000256" key="10">
    <source>
        <dbReference type="PROSITE-ProRule" id="PRU00886"/>
    </source>
</evidence>
<evidence type="ECO:0000256" key="1">
    <source>
        <dbReference type="ARBA" id="ARBA00002332"/>
    </source>
</evidence>
<dbReference type="HAMAP" id="MF_00344">
    <property type="entry name" value="GMP_synthase"/>
    <property type="match status" value="1"/>
</dbReference>
<dbReference type="Pfam" id="PF02540">
    <property type="entry name" value="NAD_synthase"/>
    <property type="match status" value="1"/>
</dbReference>
<dbReference type="InterPro" id="IPR001674">
    <property type="entry name" value="GMP_synth_C"/>
</dbReference>
<evidence type="ECO:0000256" key="2">
    <source>
        <dbReference type="ARBA" id="ARBA00005153"/>
    </source>
</evidence>
<comment type="function">
    <text evidence="1 9">Catalyzes the synthesis of GMP from XMP.</text>
</comment>
<dbReference type="Pfam" id="PF00958">
    <property type="entry name" value="GMP_synt_C"/>
    <property type="match status" value="1"/>
</dbReference>
<dbReference type="CDD" id="cd01997">
    <property type="entry name" value="GMP_synthase_C"/>
    <property type="match status" value="1"/>
</dbReference>
<dbReference type="Gene3D" id="3.30.300.10">
    <property type="match status" value="1"/>
</dbReference>
<reference evidence="12" key="1">
    <citation type="submission" date="2021-01" db="EMBL/GenBank/DDBJ databases">
        <title>Genome public.</title>
        <authorList>
            <person name="Liu C."/>
            <person name="Sun Q."/>
        </authorList>
    </citation>
    <scope>NUCLEOTIDE SEQUENCE</scope>
    <source>
        <strain evidence="12">M6</strain>
    </source>
</reference>
<evidence type="ECO:0000256" key="3">
    <source>
        <dbReference type="ARBA" id="ARBA00022598"/>
    </source>
</evidence>
<name>A0A934WT78_9FIRM</name>
<dbReference type="EMBL" id="JAEQMG010000140">
    <property type="protein sequence ID" value="MBK6089512.1"/>
    <property type="molecule type" value="Genomic_DNA"/>
</dbReference>
<dbReference type="InterPro" id="IPR014729">
    <property type="entry name" value="Rossmann-like_a/b/a_fold"/>
</dbReference>
<dbReference type="GO" id="GO:0005524">
    <property type="term" value="F:ATP binding"/>
    <property type="evidence" value="ECO:0007669"/>
    <property type="project" value="UniProtKB-UniRule"/>
</dbReference>
<evidence type="ECO:0000259" key="11">
    <source>
        <dbReference type="PROSITE" id="PS51553"/>
    </source>
</evidence>
<comment type="caution">
    <text evidence="12">The sequence shown here is derived from an EMBL/GenBank/DDBJ whole genome shotgun (WGS) entry which is preliminary data.</text>
</comment>
<evidence type="ECO:0000256" key="5">
    <source>
        <dbReference type="ARBA" id="ARBA00022749"/>
    </source>
</evidence>
<protein>
    <recommendedName>
        <fullName evidence="9">GMP synthase [glutamine-hydrolyzing]</fullName>
        <ecNumber evidence="9">6.3.5.2</ecNumber>
    </recommendedName>
    <alternativeName>
        <fullName evidence="9">GMP synthetase</fullName>
    </alternativeName>
    <alternativeName>
        <fullName evidence="9">Glutamine amidotransferase</fullName>
    </alternativeName>
</protein>
<feature type="binding site" evidence="10">
    <location>
        <begin position="226"/>
        <end position="232"/>
    </location>
    <ligand>
        <name>ATP</name>
        <dbReference type="ChEBI" id="CHEBI:30616"/>
    </ligand>
</feature>
<evidence type="ECO:0000256" key="7">
    <source>
        <dbReference type="ARBA" id="ARBA00022840"/>
    </source>
</evidence>
<dbReference type="PANTHER" id="PTHR11922:SF2">
    <property type="entry name" value="GMP SYNTHASE [GLUTAMINE-HYDROLYZING]"/>
    <property type="match status" value="1"/>
</dbReference>
<evidence type="ECO:0000313" key="12">
    <source>
        <dbReference type="EMBL" id="MBK6089512.1"/>
    </source>
</evidence>
<dbReference type="CDD" id="cd01742">
    <property type="entry name" value="GATase1_GMP_Synthase"/>
    <property type="match status" value="1"/>
</dbReference>
<keyword evidence="3 9" id="KW-0436">Ligase</keyword>
<dbReference type="InterPro" id="IPR029062">
    <property type="entry name" value="Class_I_gatase-like"/>
</dbReference>
<dbReference type="InterPro" id="IPR004739">
    <property type="entry name" value="GMP_synth_GATase"/>
</dbReference>
<dbReference type="GO" id="GO:0003921">
    <property type="term" value="F:GMP synthase activity"/>
    <property type="evidence" value="ECO:0007669"/>
    <property type="project" value="InterPro"/>
</dbReference>
<dbReference type="SUPFAM" id="SSF54810">
    <property type="entry name" value="GMP synthetase C-terminal dimerisation domain"/>
    <property type="match status" value="1"/>
</dbReference>
<dbReference type="InterPro" id="IPR022955">
    <property type="entry name" value="GMP_synthase"/>
</dbReference>
<proteinExistence type="inferred from homology"/>
<comment type="subunit">
    <text evidence="9">Homodimer.</text>
</comment>
<feature type="domain" description="GMPS ATP-PPase" evidence="11">
    <location>
        <begin position="199"/>
        <end position="389"/>
    </location>
</feature>
<keyword evidence="5 9" id="KW-0332">GMP biosynthesis</keyword>
<dbReference type="PRINTS" id="PR00099">
    <property type="entry name" value="CPSGATASE"/>
</dbReference>
<dbReference type="GO" id="GO:0005829">
    <property type="term" value="C:cytosol"/>
    <property type="evidence" value="ECO:0007669"/>
    <property type="project" value="TreeGrafter"/>
</dbReference>
<evidence type="ECO:0000313" key="13">
    <source>
        <dbReference type="Proteomes" id="UP000633365"/>
    </source>
</evidence>
<feature type="active site" evidence="9">
    <location>
        <position position="174"/>
    </location>
</feature>
<evidence type="ECO:0000256" key="8">
    <source>
        <dbReference type="ARBA" id="ARBA00022962"/>
    </source>
</evidence>
<evidence type="ECO:0000256" key="4">
    <source>
        <dbReference type="ARBA" id="ARBA00022741"/>
    </source>
</evidence>
<dbReference type="EC" id="6.3.5.2" evidence="9"/>
<dbReference type="RefSeq" id="WP_201428231.1">
    <property type="nucleotide sequence ID" value="NZ_JAEQMG010000140.1"/>
</dbReference>